<dbReference type="EMBL" id="HBUE01005954">
    <property type="protein sequence ID" value="CAG6446033.1"/>
    <property type="molecule type" value="Transcribed_RNA"/>
</dbReference>
<name>A0A8D7ZY82_CULPI</name>
<organism evidence="1">
    <name type="scientific">Culex pipiens</name>
    <name type="common">House mosquito</name>
    <dbReference type="NCBI Taxonomy" id="7175"/>
    <lineage>
        <taxon>Eukaryota</taxon>
        <taxon>Metazoa</taxon>
        <taxon>Ecdysozoa</taxon>
        <taxon>Arthropoda</taxon>
        <taxon>Hexapoda</taxon>
        <taxon>Insecta</taxon>
        <taxon>Pterygota</taxon>
        <taxon>Neoptera</taxon>
        <taxon>Endopterygota</taxon>
        <taxon>Diptera</taxon>
        <taxon>Nematocera</taxon>
        <taxon>Culicoidea</taxon>
        <taxon>Culicidae</taxon>
        <taxon>Culicinae</taxon>
        <taxon>Culicini</taxon>
        <taxon>Culex</taxon>
        <taxon>Culex</taxon>
    </lineage>
</organism>
<dbReference type="EMBL" id="HBUE01005955">
    <property type="protein sequence ID" value="CAG6446035.1"/>
    <property type="molecule type" value="Transcribed_RNA"/>
</dbReference>
<protein>
    <submittedName>
        <fullName evidence="1">(northern house mosquito) hypothetical protein</fullName>
    </submittedName>
</protein>
<proteinExistence type="predicted"/>
<dbReference type="AlphaFoldDB" id="A0A8D7ZY82"/>
<sequence>MVEISLAFERGRRNKLVNTCRQLRNIPHSLGVDQIPDFLLNRIQTSYCRSHNWLVVTAVVILREENVHFVHQKNRVVIHLCLGLTRSRFPRFRQYQVTHKRPQVLRCSINLRCDDRVGHIVEGSVPDGVADLQHIVQIVKVGFVSVHQILVVANQLNLVAG</sequence>
<accession>A0A8D7ZY82</accession>
<reference evidence="1" key="1">
    <citation type="submission" date="2021-05" db="EMBL/GenBank/DDBJ databases">
        <authorList>
            <person name="Alioto T."/>
            <person name="Alioto T."/>
            <person name="Gomez Garrido J."/>
        </authorList>
    </citation>
    <scope>NUCLEOTIDE SEQUENCE</scope>
</reference>
<evidence type="ECO:0000313" key="1">
    <source>
        <dbReference type="EMBL" id="CAG6446035.1"/>
    </source>
</evidence>